<proteinExistence type="predicted"/>
<evidence type="ECO:0000313" key="1">
    <source>
        <dbReference type="EMBL" id="SBP36926.1"/>
    </source>
</evidence>
<organism evidence="1">
    <name type="scientific">Iconisemion striatum</name>
    <dbReference type="NCBI Taxonomy" id="60296"/>
    <lineage>
        <taxon>Eukaryota</taxon>
        <taxon>Metazoa</taxon>
        <taxon>Chordata</taxon>
        <taxon>Craniata</taxon>
        <taxon>Vertebrata</taxon>
        <taxon>Euteleostomi</taxon>
        <taxon>Actinopterygii</taxon>
        <taxon>Neopterygii</taxon>
        <taxon>Teleostei</taxon>
        <taxon>Neoteleostei</taxon>
        <taxon>Acanthomorphata</taxon>
        <taxon>Ovalentaria</taxon>
        <taxon>Atherinomorphae</taxon>
        <taxon>Cyprinodontiformes</taxon>
        <taxon>Nothobranchiidae</taxon>
        <taxon>Iconisemion</taxon>
    </lineage>
</organism>
<feature type="non-terminal residue" evidence="1">
    <location>
        <position position="1"/>
    </location>
</feature>
<dbReference type="AlphaFoldDB" id="A0A1A7Z3K0"/>
<reference evidence="1" key="2">
    <citation type="submission" date="2016-06" db="EMBL/GenBank/DDBJ databases">
        <title>The genome of a short-lived fish provides insights into sex chromosome evolution and the genetic control of aging.</title>
        <authorList>
            <person name="Reichwald K."/>
            <person name="Felder M."/>
            <person name="Petzold A."/>
            <person name="Koch P."/>
            <person name="Groth M."/>
            <person name="Platzer M."/>
        </authorList>
    </citation>
    <scope>NUCLEOTIDE SEQUENCE</scope>
    <source>
        <tissue evidence="1">Brain</tissue>
    </source>
</reference>
<reference evidence="1" key="1">
    <citation type="submission" date="2016-05" db="EMBL/GenBank/DDBJ databases">
        <authorList>
            <person name="Lavstsen T."/>
            <person name="Jespersen J.S."/>
        </authorList>
    </citation>
    <scope>NUCLEOTIDE SEQUENCE</scope>
    <source>
        <tissue evidence="1">Brain</tissue>
    </source>
</reference>
<gene>
    <name evidence="1" type="primary">ARMC4</name>
</gene>
<feature type="non-terminal residue" evidence="1">
    <location>
        <position position="77"/>
    </location>
</feature>
<protein>
    <submittedName>
        <fullName evidence="1">Armadillo repeat containing 4</fullName>
    </submittedName>
</protein>
<accession>A0A1A7Z3K0</accession>
<sequence>LPFIIVFEGHYSEKRGLVQLSPTTLSKNTIRYFPSTFSQFLVPALLWSLARMSRASISTVAADWLGGGVNDYSRVVC</sequence>
<dbReference type="EMBL" id="HADX01014694">
    <property type="protein sequence ID" value="SBP36926.1"/>
    <property type="molecule type" value="Transcribed_RNA"/>
</dbReference>
<name>A0A1A7Z3K0_9TELE</name>